<reference evidence="1 2" key="1">
    <citation type="submission" date="2017-08" db="EMBL/GenBank/DDBJ databases">
        <title>Substantial Increase in Enzyme Production by Combined Drug-Resistance Mutations in Paenibacillus agaridevorans.</title>
        <authorList>
            <person name="Tanaka Y."/>
            <person name="Funane K."/>
            <person name="Hosaka T."/>
            <person name="Shiwa Y."/>
            <person name="Fujita N."/>
            <person name="Miyazaki T."/>
            <person name="Yoshikawa H."/>
            <person name="Murakami K."/>
            <person name="Kasahara K."/>
            <person name="Inaoka T."/>
            <person name="Hiraga Y."/>
            <person name="Ochi K."/>
        </authorList>
    </citation>
    <scope>NUCLEOTIDE SEQUENCE [LARGE SCALE GENOMIC DNA]</scope>
    <source>
        <strain evidence="1 2">T-3040</strain>
    </source>
</reference>
<dbReference type="AlphaFoldDB" id="A0A2R5EZV3"/>
<proteinExistence type="predicted"/>
<evidence type="ECO:0000313" key="1">
    <source>
        <dbReference type="EMBL" id="GBG09353.1"/>
    </source>
</evidence>
<comment type="caution">
    <text evidence="1">The sequence shown here is derived from an EMBL/GenBank/DDBJ whole genome shotgun (WGS) entry which is preliminary data.</text>
</comment>
<organism evidence="1 2">
    <name type="scientific">Paenibacillus agaridevorans</name>
    <dbReference type="NCBI Taxonomy" id="171404"/>
    <lineage>
        <taxon>Bacteria</taxon>
        <taxon>Bacillati</taxon>
        <taxon>Bacillota</taxon>
        <taxon>Bacilli</taxon>
        <taxon>Bacillales</taxon>
        <taxon>Paenibacillaceae</taxon>
        <taxon>Paenibacillus</taxon>
    </lineage>
</organism>
<dbReference type="EMBL" id="BDQX01000225">
    <property type="protein sequence ID" value="GBG09353.1"/>
    <property type="molecule type" value="Genomic_DNA"/>
</dbReference>
<keyword evidence="2" id="KW-1185">Reference proteome</keyword>
<accession>A0A2R5EZV3</accession>
<protein>
    <submittedName>
        <fullName evidence="1">Uncharacterized protein</fullName>
    </submittedName>
</protein>
<evidence type="ECO:0000313" key="2">
    <source>
        <dbReference type="Proteomes" id="UP000245202"/>
    </source>
</evidence>
<sequence>MNMNKTYAELLSQYIEESNLSLGEISSNLAMKNIKVDRSYISKLKNGNKPPASEEVTKALADITGGDYKKLLIAAQMEKMKPVWDDLGEEGFEEFLNSVIGHMVTREHFVEEFNSKLEAQCKAEGTVYKPYNAEEIKKHFERVSLDDKIILSQFFSYNHDRDNKTYTVVPYNKLPSSDSKEKNLESEYKRIYDELGFGDSPPNEEELLTLKIALNSYRMGRNIRE</sequence>
<dbReference type="GO" id="GO:0003677">
    <property type="term" value="F:DNA binding"/>
    <property type="evidence" value="ECO:0007669"/>
    <property type="project" value="InterPro"/>
</dbReference>
<dbReference type="InterPro" id="IPR010982">
    <property type="entry name" value="Lambda_DNA-bd_dom_sf"/>
</dbReference>
<gene>
    <name evidence="1" type="ORF">PAT3040_03997</name>
</gene>
<dbReference type="Gene3D" id="1.10.260.40">
    <property type="entry name" value="lambda repressor-like DNA-binding domains"/>
    <property type="match status" value="1"/>
</dbReference>
<dbReference type="Proteomes" id="UP000245202">
    <property type="component" value="Unassembled WGS sequence"/>
</dbReference>
<name>A0A2R5EZV3_9BACL</name>